<dbReference type="InterPro" id="IPR002403">
    <property type="entry name" value="Cyt_P450_E_grp-IV"/>
</dbReference>
<proteinExistence type="inferred from homology"/>
<evidence type="ECO:0000256" key="4">
    <source>
        <dbReference type="ARBA" id="ARBA00022617"/>
    </source>
</evidence>
<dbReference type="PROSITE" id="PS00086">
    <property type="entry name" value="CYTOCHROME_P450"/>
    <property type="match status" value="1"/>
</dbReference>
<evidence type="ECO:0000256" key="10">
    <source>
        <dbReference type="ARBA" id="ARBA00023033"/>
    </source>
</evidence>
<dbReference type="GO" id="GO:0004497">
    <property type="term" value="F:monooxygenase activity"/>
    <property type="evidence" value="ECO:0007669"/>
    <property type="project" value="UniProtKB-KW"/>
</dbReference>
<feature type="transmembrane region" description="Helical" evidence="14">
    <location>
        <begin position="20"/>
        <end position="38"/>
    </location>
</feature>
<evidence type="ECO:0000256" key="1">
    <source>
        <dbReference type="ARBA" id="ARBA00001971"/>
    </source>
</evidence>
<keyword evidence="6 12" id="KW-0479">Metal-binding</keyword>
<dbReference type="InterPro" id="IPR036396">
    <property type="entry name" value="Cyt_P450_sf"/>
</dbReference>
<dbReference type="AlphaFoldDB" id="A0A9W9HWA7"/>
<reference evidence="15" key="2">
    <citation type="journal article" date="2023" name="IMA Fungus">
        <title>Comparative genomic study of the Penicillium genus elucidates a diverse pangenome and 15 lateral gene transfer events.</title>
        <authorList>
            <person name="Petersen C."/>
            <person name="Sorensen T."/>
            <person name="Nielsen M.R."/>
            <person name="Sondergaard T.E."/>
            <person name="Sorensen J.L."/>
            <person name="Fitzpatrick D.A."/>
            <person name="Frisvad J.C."/>
            <person name="Nielsen K.L."/>
        </authorList>
    </citation>
    <scope>NUCLEOTIDE SEQUENCE</scope>
    <source>
        <strain evidence="15">IBT 26290</strain>
    </source>
</reference>
<dbReference type="CDD" id="cd11041">
    <property type="entry name" value="CYP503A1-like"/>
    <property type="match status" value="1"/>
</dbReference>
<accession>A0A9W9HWA7</accession>
<evidence type="ECO:0000256" key="13">
    <source>
        <dbReference type="RuleBase" id="RU000461"/>
    </source>
</evidence>
<keyword evidence="10 13" id="KW-0503">Monooxygenase</keyword>
<gene>
    <name evidence="15" type="ORF">N7482_006373</name>
</gene>
<evidence type="ECO:0000256" key="2">
    <source>
        <dbReference type="ARBA" id="ARBA00004167"/>
    </source>
</evidence>
<organism evidence="15 16">
    <name type="scientific">Penicillium canariense</name>
    <dbReference type="NCBI Taxonomy" id="189055"/>
    <lineage>
        <taxon>Eukaryota</taxon>
        <taxon>Fungi</taxon>
        <taxon>Dikarya</taxon>
        <taxon>Ascomycota</taxon>
        <taxon>Pezizomycotina</taxon>
        <taxon>Eurotiomycetes</taxon>
        <taxon>Eurotiomycetidae</taxon>
        <taxon>Eurotiales</taxon>
        <taxon>Aspergillaceae</taxon>
        <taxon>Penicillium</taxon>
    </lineage>
</organism>
<protein>
    <submittedName>
        <fullName evidence="15">Cytochrome P450</fullName>
    </submittedName>
</protein>
<dbReference type="RefSeq" id="XP_056540927.1">
    <property type="nucleotide sequence ID" value="XM_056688498.1"/>
</dbReference>
<comment type="caution">
    <text evidence="15">The sequence shown here is derived from an EMBL/GenBank/DDBJ whole genome shotgun (WGS) entry which is preliminary data.</text>
</comment>
<dbReference type="Pfam" id="PF00067">
    <property type="entry name" value="p450"/>
    <property type="match status" value="1"/>
</dbReference>
<dbReference type="PRINTS" id="PR00465">
    <property type="entry name" value="EP450IV"/>
</dbReference>
<name>A0A9W9HWA7_9EURO</name>
<comment type="cofactor">
    <cofactor evidence="1 12">
        <name>heme</name>
        <dbReference type="ChEBI" id="CHEBI:30413"/>
    </cofactor>
</comment>
<dbReference type="GO" id="GO:0043386">
    <property type="term" value="P:mycotoxin biosynthetic process"/>
    <property type="evidence" value="ECO:0007669"/>
    <property type="project" value="UniProtKB-ARBA"/>
</dbReference>
<dbReference type="GO" id="GO:0016020">
    <property type="term" value="C:membrane"/>
    <property type="evidence" value="ECO:0007669"/>
    <property type="project" value="UniProtKB-SubCell"/>
</dbReference>
<dbReference type="PANTHER" id="PTHR46206:SF3">
    <property type="entry name" value="P450, PUTATIVE (EUROFUNG)-RELATED"/>
    <property type="match status" value="1"/>
</dbReference>
<evidence type="ECO:0000313" key="15">
    <source>
        <dbReference type="EMBL" id="KAJ5159369.1"/>
    </source>
</evidence>
<evidence type="ECO:0000256" key="11">
    <source>
        <dbReference type="ARBA" id="ARBA00023136"/>
    </source>
</evidence>
<dbReference type="Proteomes" id="UP001149163">
    <property type="component" value="Unassembled WGS sequence"/>
</dbReference>
<dbReference type="EMBL" id="JAPQKN010000004">
    <property type="protein sequence ID" value="KAJ5159369.1"/>
    <property type="molecule type" value="Genomic_DNA"/>
</dbReference>
<evidence type="ECO:0000256" key="3">
    <source>
        <dbReference type="ARBA" id="ARBA00010617"/>
    </source>
</evidence>
<dbReference type="PANTHER" id="PTHR46206">
    <property type="entry name" value="CYTOCHROME P450"/>
    <property type="match status" value="1"/>
</dbReference>
<keyword evidence="9 12" id="KW-0408">Iron</keyword>
<keyword evidence="8 13" id="KW-0560">Oxidoreductase</keyword>
<dbReference type="GeneID" id="81427674"/>
<keyword evidence="5 14" id="KW-0812">Transmembrane</keyword>
<evidence type="ECO:0000256" key="7">
    <source>
        <dbReference type="ARBA" id="ARBA00022989"/>
    </source>
</evidence>
<evidence type="ECO:0000256" key="6">
    <source>
        <dbReference type="ARBA" id="ARBA00022723"/>
    </source>
</evidence>
<evidence type="ECO:0000313" key="16">
    <source>
        <dbReference type="Proteomes" id="UP001149163"/>
    </source>
</evidence>
<keyword evidence="11 14" id="KW-0472">Membrane</keyword>
<dbReference type="GO" id="GO:0020037">
    <property type="term" value="F:heme binding"/>
    <property type="evidence" value="ECO:0007669"/>
    <property type="project" value="InterPro"/>
</dbReference>
<feature type="binding site" description="axial binding residue" evidence="12">
    <location>
        <position position="461"/>
    </location>
    <ligand>
        <name>heme</name>
        <dbReference type="ChEBI" id="CHEBI:30413"/>
    </ligand>
    <ligandPart>
        <name>Fe</name>
        <dbReference type="ChEBI" id="CHEBI:18248"/>
    </ligandPart>
</feature>
<dbReference type="Gene3D" id="1.10.630.10">
    <property type="entry name" value="Cytochrome P450"/>
    <property type="match status" value="1"/>
</dbReference>
<keyword evidence="7 14" id="KW-1133">Transmembrane helix</keyword>
<dbReference type="GO" id="GO:0016705">
    <property type="term" value="F:oxidoreductase activity, acting on paired donors, with incorporation or reduction of molecular oxygen"/>
    <property type="evidence" value="ECO:0007669"/>
    <property type="project" value="InterPro"/>
</dbReference>
<evidence type="ECO:0000256" key="12">
    <source>
        <dbReference type="PIRSR" id="PIRSR602403-1"/>
    </source>
</evidence>
<keyword evidence="4 12" id="KW-0349">Heme</keyword>
<sequence length="520" mass="59372">MLDFTAMPTALAVHEILNNYGIWVFSMLATYALSLWWLQPPSTIPFFHDRKPGEFSFMNSKIRFLTSGAEVLKECQAKVFTLILGPSWVDSLETERRLVLPGEYTDELRNDPRFSHTKSLELDWCTKLPGFQPFSNGSTHGKLVHDVVLRLTRALPQLTTTIREETALAIQKHWTDDEDWHDITLNSTMVQIIAQISARIFLGTGICRDQRWIDTAIGYVEHSFHAIQALQAWPRWCHRIVHWVLPGCRGQRAYFTRASELLMPVILKRRQARAAAVAAGQHAMGDFLLLDYVEDIAAGPNYDPVVSQLGLSFAAIHTTSDLVGKVLVDLCRHPDLIPPLREEIISVIRDYGWQKTSFHKLKLLDSVMKETQRLAPNMIITMRRVATEDVTLKDGTHIPRGTPVAISSSHMWEDSELYDNPDQYNGYRFVKWRETPGKESKAYMVTTSPDHVGFGHGSHACPGRFFAVNESKIVLCHLLLKYNWRLVDPEQPGFQIIGLFSHVNPMLKLQIQRRKEEIPL</sequence>
<dbReference type="SUPFAM" id="SSF48264">
    <property type="entry name" value="Cytochrome P450"/>
    <property type="match status" value="1"/>
</dbReference>
<dbReference type="OrthoDB" id="1844152at2759"/>
<comment type="similarity">
    <text evidence="3 13">Belongs to the cytochrome P450 family.</text>
</comment>
<keyword evidence="16" id="KW-1185">Reference proteome</keyword>
<evidence type="ECO:0000256" key="9">
    <source>
        <dbReference type="ARBA" id="ARBA00023004"/>
    </source>
</evidence>
<evidence type="ECO:0000256" key="5">
    <source>
        <dbReference type="ARBA" id="ARBA00022692"/>
    </source>
</evidence>
<evidence type="ECO:0000256" key="14">
    <source>
        <dbReference type="SAM" id="Phobius"/>
    </source>
</evidence>
<comment type="subcellular location">
    <subcellularLocation>
        <location evidence="2">Membrane</location>
        <topology evidence="2">Single-pass membrane protein</topology>
    </subcellularLocation>
</comment>
<dbReference type="InterPro" id="IPR017972">
    <property type="entry name" value="Cyt_P450_CS"/>
</dbReference>
<dbReference type="InterPro" id="IPR001128">
    <property type="entry name" value="Cyt_P450"/>
</dbReference>
<reference evidence="15" key="1">
    <citation type="submission" date="2022-11" db="EMBL/GenBank/DDBJ databases">
        <authorList>
            <person name="Petersen C."/>
        </authorList>
    </citation>
    <scope>NUCLEOTIDE SEQUENCE</scope>
    <source>
        <strain evidence="15">IBT 26290</strain>
    </source>
</reference>
<evidence type="ECO:0000256" key="8">
    <source>
        <dbReference type="ARBA" id="ARBA00023002"/>
    </source>
</evidence>
<dbReference type="GO" id="GO:0005506">
    <property type="term" value="F:iron ion binding"/>
    <property type="evidence" value="ECO:0007669"/>
    <property type="project" value="InterPro"/>
</dbReference>